<sequence length="182" mass="20747">MHIEVEEAAIFLSGKFENVTHLQRLAEGCWAQAFSFNCEKGELVLRLSEHPQDFLKDKFAFEKFNRTAIPIARILETGPFNKNFHYCLSIFCAGLTADKMLANAIHETALTIVPSILQPLYHIHQLDTSQFNGWGLTDGNGNGGWPSWPDYLSSLSNQKYRASWQELGRTSWLDSVLFDRLH</sequence>
<proteinExistence type="predicted"/>
<dbReference type="Gene3D" id="3.30.200.150">
    <property type="match status" value="1"/>
</dbReference>
<dbReference type="RefSeq" id="WP_183866464.1">
    <property type="nucleotide sequence ID" value="NZ_JACHCF010000003.1"/>
</dbReference>
<name>A0A7W8YRI0_9SPHI</name>
<comment type="caution">
    <text evidence="1">The sequence shown here is derived from an EMBL/GenBank/DDBJ whole genome shotgun (WGS) entry which is preliminary data.</text>
</comment>
<dbReference type="Gene3D" id="3.90.1200.10">
    <property type="match status" value="1"/>
</dbReference>
<evidence type="ECO:0000313" key="2">
    <source>
        <dbReference type="Proteomes" id="UP000537718"/>
    </source>
</evidence>
<accession>A0A7W8YRI0</accession>
<protein>
    <submittedName>
        <fullName evidence="1">Uncharacterized protein</fullName>
    </submittedName>
</protein>
<dbReference type="AlphaFoldDB" id="A0A7W8YRI0"/>
<dbReference type="EMBL" id="JACHCF010000003">
    <property type="protein sequence ID" value="MBB5620435.1"/>
    <property type="molecule type" value="Genomic_DNA"/>
</dbReference>
<evidence type="ECO:0000313" key="1">
    <source>
        <dbReference type="EMBL" id="MBB5620435.1"/>
    </source>
</evidence>
<reference evidence="1 2" key="1">
    <citation type="submission" date="2020-08" db="EMBL/GenBank/DDBJ databases">
        <title>Genomic Encyclopedia of Type Strains, Phase IV (KMG-V): Genome sequencing to study the core and pangenomes of soil and plant-associated prokaryotes.</title>
        <authorList>
            <person name="Whitman W."/>
        </authorList>
    </citation>
    <scope>NUCLEOTIDE SEQUENCE [LARGE SCALE GENOMIC DNA]</scope>
    <source>
        <strain evidence="1 2">MP7CTX6</strain>
    </source>
</reference>
<gene>
    <name evidence="1" type="ORF">HDE69_001484</name>
</gene>
<organism evidence="1 2">
    <name type="scientific">Pedobacter cryoconitis</name>
    <dbReference type="NCBI Taxonomy" id="188932"/>
    <lineage>
        <taxon>Bacteria</taxon>
        <taxon>Pseudomonadati</taxon>
        <taxon>Bacteroidota</taxon>
        <taxon>Sphingobacteriia</taxon>
        <taxon>Sphingobacteriales</taxon>
        <taxon>Sphingobacteriaceae</taxon>
        <taxon>Pedobacter</taxon>
    </lineage>
</organism>
<dbReference type="Proteomes" id="UP000537718">
    <property type="component" value="Unassembled WGS sequence"/>
</dbReference>